<feature type="compositionally biased region" description="Low complexity" evidence="6">
    <location>
        <begin position="199"/>
        <end position="208"/>
    </location>
</feature>
<reference evidence="8 9" key="1">
    <citation type="submission" date="2024-01" db="EMBL/GenBank/DDBJ databases">
        <title>Comparative genomics of Cryptococcus and Kwoniella reveals pathogenesis evolution and contrasting modes of karyotype evolution via chromosome fusion or intercentromeric recombination.</title>
        <authorList>
            <person name="Coelho M.A."/>
            <person name="David-Palma M."/>
            <person name="Shea T."/>
            <person name="Bowers K."/>
            <person name="McGinley-Smith S."/>
            <person name="Mohammad A.W."/>
            <person name="Gnirke A."/>
            <person name="Yurkov A.M."/>
            <person name="Nowrousian M."/>
            <person name="Sun S."/>
            <person name="Cuomo C.A."/>
            <person name="Heitman J."/>
        </authorList>
    </citation>
    <scope>NUCLEOTIDE SEQUENCE [LARGE SCALE GENOMIC DNA]</scope>
    <source>
        <strain evidence="8 9">CBS 6074</strain>
    </source>
</reference>
<feature type="compositionally biased region" description="Low complexity" evidence="6">
    <location>
        <begin position="435"/>
        <end position="473"/>
    </location>
</feature>
<accession>A0AAX4K5F0</accession>
<evidence type="ECO:0000256" key="3">
    <source>
        <dbReference type="ARBA" id="ARBA00022771"/>
    </source>
</evidence>
<keyword evidence="9" id="KW-1185">Reference proteome</keyword>
<evidence type="ECO:0000256" key="2">
    <source>
        <dbReference type="ARBA" id="ARBA00022723"/>
    </source>
</evidence>
<protein>
    <recommendedName>
        <fullName evidence="7">Arf-GAP domain-containing protein</fullName>
    </recommendedName>
</protein>
<dbReference type="CDD" id="cd08204">
    <property type="entry name" value="ArfGap"/>
    <property type="match status" value="1"/>
</dbReference>
<evidence type="ECO:0000313" key="9">
    <source>
        <dbReference type="Proteomes" id="UP001355207"/>
    </source>
</evidence>
<feature type="region of interest" description="Disordered" evidence="6">
    <location>
        <begin position="86"/>
        <end position="107"/>
    </location>
</feature>
<evidence type="ECO:0000256" key="1">
    <source>
        <dbReference type="ARBA" id="ARBA00022468"/>
    </source>
</evidence>
<dbReference type="GO" id="GO:0005096">
    <property type="term" value="F:GTPase activator activity"/>
    <property type="evidence" value="ECO:0007669"/>
    <property type="project" value="UniProtKB-KW"/>
</dbReference>
<feature type="compositionally biased region" description="Pro residues" evidence="6">
    <location>
        <begin position="209"/>
        <end position="227"/>
    </location>
</feature>
<dbReference type="GO" id="GO:0008270">
    <property type="term" value="F:zinc ion binding"/>
    <property type="evidence" value="ECO:0007669"/>
    <property type="project" value="UniProtKB-KW"/>
</dbReference>
<dbReference type="PANTHER" id="PTHR45705:SF1">
    <property type="entry name" value="FI20236P1"/>
    <property type="match status" value="1"/>
</dbReference>
<dbReference type="GO" id="GO:0005737">
    <property type="term" value="C:cytoplasm"/>
    <property type="evidence" value="ECO:0007669"/>
    <property type="project" value="TreeGrafter"/>
</dbReference>
<keyword evidence="1" id="KW-0343">GTPase activation</keyword>
<dbReference type="InterPro" id="IPR038508">
    <property type="entry name" value="ArfGAP_dom_sf"/>
</dbReference>
<evidence type="ECO:0000256" key="5">
    <source>
        <dbReference type="PROSITE-ProRule" id="PRU00288"/>
    </source>
</evidence>
<dbReference type="Gene3D" id="1.10.220.150">
    <property type="entry name" value="Arf GTPase activating protein"/>
    <property type="match status" value="1"/>
</dbReference>
<dbReference type="GeneID" id="91097705"/>
<dbReference type="PANTHER" id="PTHR45705">
    <property type="entry name" value="FI20236P1"/>
    <property type="match status" value="1"/>
</dbReference>
<dbReference type="SUPFAM" id="SSF57863">
    <property type="entry name" value="ArfGap/RecO-like zinc finger"/>
    <property type="match status" value="1"/>
</dbReference>
<feature type="region of interest" description="Disordered" evidence="6">
    <location>
        <begin position="395"/>
        <end position="473"/>
    </location>
</feature>
<name>A0AAX4K5F0_9TREE</name>
<dbReference type="Pfam" id="PF01412">
    <property type="entry name" value="ArfGap"/>
    <property type="match status" value="1"/>
</dbReference>
<keyword evidence="2" id="KW-0479">Metal-binding</keyword>
<dbReference type="SMART" id="SM00105">
    <property type="entry name" value="ArfGap"/>
    <property type="match status" value="1"/>
</dbReference>
<dbReference type="Proteomes" id="UP001355207">
    <property type="component" value="Chromosome 10"/>
</dbReference>
<proteinExistence type="predicted"/>
<dbReference type="InterPro" id="IPR051718">
    <property type="entry name" value="ARF_GTPase-activating"/>
</dbReference>
<keyword evidence="4" id="KW-0862">Zinc</keyword>
<dbReference type="FunFam" id="1.10.220.150:FF:000009">
    <property type="entry name" value="stromal membrane-associated protein 1 isoform X1"/>
    <property type="match status" value="1"/>
</dbReference>
<evidence type="ECO:0000313" key="8">
    <source>
        <dbReference type="EMBL" id="WWC92082.1"/>
    </source>
</evidence>
<organism evidence="8 9">
    <name type="scientific">Kwoniella dendrophila CBS 6074</name>
    <dbReference type="NCBI Taxonomy" id="1295534"/>
    <lineage>
        <taxon>Eukaryota</taxon>
        <taxon>Fungi</taxon>
        <taxon>Dikarya</taxon>
        <taxon>Basidiomycota</taxon>
        <taxon>Agaricomycotina</taxon>
        <taxon>Tremellomycetes</taxon>
        <taxon>Tremellales</taxon>
        <taxon>Cryptococcaceae</taxon>
        <taxon>Kwoniella</taxon>
    </lineage>
</organism>
<dbReference type="EMBL" id="CP144107">
    <property type="protein sequence ID" value="WWC92082.1"/>
    <property type="molecule type" value="Genomic_DNA"/>
</dbReference>
<dbReference type="PROSITE" id="PS50115">
    <property type="entry name" value="ARFGAP"/>
    <property type="match status" value="1"/>
</dbReference>
<evidence type="ECO:0000259" key="7">
    <source>
        <dbReference type="PROSITE" id="PS50115"/>
    </source>
</evidence>
<feature type="domain" description="Arf-GAP" evidence="7">
    <location>
        <begin position="8"/>
        <end position="132"/>
    </location>
</feature>
<dbReference type="RefSeq" id="XP_066078844.1">
    <property type="nucleotide sequence ID" value="XM_066222747.1"/>
</dbReference>
<feature type="region of interest" description="Disordered" evidence="6">
    <location>
        <begin position="185"/>
        <end position="256"/>
    </location>
</feature>
<feature type="region of interest" description="Disordered" evidence="6">
    <location>
        <begin position="133"/>
        <end position="169"/>
    </location>
</feature>
<feature type="compositionally biased region" description="Polar residues" evidence="6">
    <location>
        <begin position="413"/>
        <end position="434"/>
    </location>
</feature>
<dbReference type="PRINTS" id="PR00405">
    <property type="entry name" value="REVINTRACTNG"/>
</dbReference>
<dbReference type="InterPro" id="IPR001164">
    <property type="entry name" value="ArfGAP_dom"/>
</dbReference>
<gene>
    <name evidence="8" type="ORF">L201_007036</name>
</gene>
<evidence type="ECO:0000256" key="4">
    <source>
        <dbReference type="ARBA" id="ARBA00022833"/>
    </source>
</evidence>
<dbReference type="InterPro" id="IPR037278">
    <property type="entry name" value="ARFGAP/RecO"/>
</dbReference>
<dbReference type="AlphaFoldDB" id="A0AAX4K5F0"/>
<sequence>MTMEARHKRMLEEVLKLPGNDTCADCHAPAPRWASVNLGIFLCVGCASVHRKMGTHKSRVKSVTLDTWTREQIVHMREIGNIISNQTFNPNEKLNPPPPSYGHDERDSEIEKYIRKKYEMGVFKVITSSSSYNPRYEPTSLNRAKEKDGRIPFGSLSENSSNNHKHPELNDILSFNKSQYIKKERDLPDLPISHQTTSNNSIPRQRPQPQNPLPSPWATPSNTPGPRPASSSSSSRITQPPPHQLDNNATNNNNLIDFNQGQTQIATLPLQVNMTSNKPNQQNGYLSTGIGQQQQVQQPGNYQFSTSPVNGYQSSFTSSIPPHQQQQNYIGSMNRINGNSYGTSSQFTGIGGMGNMGNNGYSQQQMQQQQVGGYGSNLSPQSAFANNGFVGNITGPLTPNATPSPAFGGGGNSPSFSQPLQIPNQYGQSIYNNVSPSFQQQSSFTQQPQYLPQQQQQQQQQYPQQQQQQQQWGSQTMMNNGMIMSINMGH</sequence>
<keyword evidence="3 5" id="KW-0863">Zinc-finger</keyword>
<evidence type="ECO:0000256" key="6">
    <source>
        <dbReference type="SAM" id="MobiDB-lite"/>
    </source>
</evidence>